<evidence type="ECO:0000256" key="6">
    <source>
        <dbReference type="ARBA" id="ARBA00023239"/>
    </source>
</evidence>
<dbReference type="InterPro" id="IPR012904">
    <property type="entry name" value="OGG_N"/>
</dbReference>
<dbReference type="SMART" id="SM00478">
    <property type="entry name" value="ENDO3c"/>
    <property type="match status" value="1"/>
</dbReference>
<dbReference type="Gene3D" id="3.30.310.260">
    <property type="match status" value="1"/>
</dbReference>
<dbReference type="Gene3D" id="1.10.340.30">
    <property type="entry name" value="Hypothetical protein, domain 2"/>
    <property type="match status" value="1"/>
</dbReference>
<evidence type="ECO:0000313" key="11">
    <source>
        <dbReference type="EMBL" id="HIV98514.1"/>
    </source>
</evidence>
<dbReference type="SUPFAM" id="SSF48150">
    <property type="entry name" value="DNA-glycosylase"/>
    <property type="match status" value="1"/>
</dbReference>
<comment type="caution">
    <text evidence="11">The sequence shown here is derived from an EMBL/GenBank/DDBJ whole genome shotgun (WGS) entry which is preliminary data.</text>
</comment>
<evidence type="ECO:0000313" key="12">
    <source>
        <dbReference type="Proteomes" id="UP000823936"/>
    </source>
</evidence>
<dbReference type="GO" id="GO:0008534">
    <property type="term" value="F:oxidized purine nucleobase lesion DNA N-glycosylase activity"/>
    <property type="evidence" value="ECO:0007669"/>
    <property type="project" value="InterPro"/>
</dbReference>
<dbReference type="Pfam" id="PF00730">
    <property type="entry name" value="HhH-GPD"/>
    <property type="match status" value="1"/>
</dbReference>
<comment type="similarity">
    <text evidence="1">Belongs to the type-1 OGG1 family.</text>
</comment>
<dbReference type="GO" id="GO:0006289">
    <property type="term" value="P:nucleotide-excision repair"/>
    <property type="evidence" value="ECO:0007669"/>
    <property type="project" value="InterPro"/>
</dbReference>
<gene>
    <name evidence="11" type="ORF">IAB12_01890</name>
</gene>
<sequence>MVENLEEVLFGGQSFSWRKEDMCYTAVLNDRVYRIKSAEDFYQDEFLSSYFNTSYDWEAAGREIRNKDEILRRAVDEVGMLRILKQDPFTTLISFILSQANNIKRITGLYERISRRYGKRIDEDHYSFPTFEEMKDATESDLISLGTGFRAPFIVDAIRHADVLDSLYAMSFEEAEKELMKIKGIGEKVASCILIFAYNKMEAFPIDVWMKRVMNEYYPGKDKSYFAPYEALSQQYLFSWIRKIS</sequence>
<dbReference type="PANTHER" id="PTHR10242:SF2">
    <property type="entry name" value="N-GLYCOSYLASE_DNA LYASE"/>
    <property type="match status" value="1"/>
</dbReference>
<reference evidence="11" key="2">
    <citation type="submission" date="2021-04" db="EMBL/GenBank/DDBJ databases">
        <authorList>
            <person name="Gilroy R."/>
        </authorList>
    </citation>
    <scope>NUCLEOTIDE SEQUENCE</scope>
    <source>
        <strain evidence="11">Gambia11-129</strain>
    </source>
</reference>
<dbReference type="GO" id="GO:0003684">
    <property type="term" value="F:damaged DNA binding"/>
    <property type="evidence" value="ECO:0007669"/>
    <property type="project" value="InterPro"/>
</dbReference>
<evidence type="ECO:0000256" key="1">
    <source>
        <dbReference type="ARBA" id="ARBA00010679"/>
    </source>
</evidence>
<dbReference type="EMBL" id="DXHU01000006">
    <property type="protein sequence ID" value="HIV98514.1"/>
    <property type="molecule type" value="Genomic_DNA"/>
</dbReference>
<dbReference type="SUPFAM" id="SSF55945">
    <property type="entry name" value="TATA-box binding protein-like"/>
    <property type="match status" value="1"/>
</dbReference>
<keyword evidence="5" id="KW-0234">DNA repair</keyword>
<evidence type="ECO:0000256" key="8">
    <source>
        <dbReference type="ARBA" id="ARBA00023295"/>
    </source>
</evidence>
<dbReference type="CDD" id="cd00056">
    <property type="entry name" value="ENDO3c"/>
    <property type="match status" value="1"/>
</dbReference>
<dbReference type="GO" id="GO:0006284">
    <property type="term" value="P:base-excision repair"/>
    <property type="evidence" value="ECO:0007669"/>
    <property type="project" value="InterPro"/>
</dbReference>
<evidence type="ECO:0000256" key="7">
    <source>
        <dbReference type="ARBA" id="ARBA00023268"/>
    </source>
</evidence>
<dbReference type="Pfam" id="PF07934">
    <property type="entry name" value="OGG_N"/>
    <property type="match status" value="1"/>
</dbReference>
<organism evidence="11 12">
    <name type="scientific">Candidatus Ornithospirochaeta avicola</name>
    <dbReference type="NCBI Taxonomy" id="2840896"/>
    <lineage>
        <taxon>Bacteria</taxon>
        <taxon>Pseudomonadati</taxon>
        <taxon>Spirochaetota</taxon>
        <taxon>Spirochaetia</taxon>
        <taxon>Spirochaetales</taxon>
        <taxon>Spirochaetaceae</taxon>
        <taxon>Spirochaetaceae incertae sedis</taxon>
        <taxon>Candidatus Ornithospirochaeta</taxon>
    </lineage>
</organism>
<keyword evidence="7" id="KW-0511">Multifunctional enzyme</keyword>
<dbReference type="Proteomes" id="UP000823936">
    <property type="component" value="Unassembled WGS sequence"/>
</dbReference>
<proteinExistence type="inferred from homology"/>
<keyword evidence="3" id="KW-0227">DNA damage</keyword>
<dbReference type="InterPro" id="IPR023170">
    <property type="entry name" value="HhH_base_excis_C"/>
</dbReference>
<dbReference type="Gene3D" id="1.10.1670.10">
    <property type="entry name" value="Helix-hairpin-Helix base-excision DNA repair enzymes (C-terminal)"/>
    <property type="match status" value="1"/>
</dbReference>
<protein>
    <recommendedName>
        <fullName evidence="2">DNA-(apurinic or apyrimidinic site) lyase</fullName>
        <ecNumber evidence="2">4.2.99.18</ecNumber>
    </recommendedName>
</protein>
<dbReference type="EC" id="4.2.99.18" evidence="2"/>
<evidence type="ECO:0000256" key="5">
    <source>
        <dbReference type="ARBA" id="ARBA00023204"/>
    </source>
</evidence>
<accession>A0A9D1PTB5</accession>
<evidence type="ECO:0000256" key="9">
    <source>
        <dbReference type="ARBA" id="ARBA00044632"/>
    </source>
</evidence>
<evidence type="ECO:0000259" key="10">
    <source>
        <dbReference type="SMART" id="SM00478"/>
    </source>
</evidence>
<dbReference type="InterPro" id="IPR011257">
    <property type="entry name" value="DNA_glycosylase"/>
</dbReference>
<keyword evidence="4" id="KW-0378">Hydrolase</keyword>
<dbReference type="PANTHER" id="PTHR10242">
    <property type="entry name" value="8-OXOGUANINE DNA GLYCOSYLASE"/>
    <property type="match status" value="1"/>
</dbReference>
<name>A0A9D1PTB5_9SPIO</name>
<reference evidence="11" key="1">
    <citation type="journal article" date="2021" name="PeerJ">
        <title>Extensive microbial diversity within the chicken gut microbiome revealed by metagenomics and culture.</title>
        <authorList>
            <person name="Gilroy R."/>
            <person name="Ravi A."/>
            <person name="Getino M."/>
            <person name="Pursley I."/>
            <person name="Horton D.L."/>
            <person name="Alikhan N.F."/>
            <person name="Baker D."/>
            <person name="Gharbi K."/>
            <person name="Hall N."/>
            <person name="Watson M."/>
            <person name="Adriaenssens E.M."/>
            <person name="Foster-Nyarko E."/>
            <person name="Jarju S."/>
            <person name="Secka A."/>
            <person name="Antonio M."/>
            <person name="Oren A."/>
            <person name="Chaudhuri R.R."/>
            <person name="La Ragione R."/>
            <person name="Hildebrand F."/>
            <person name="Pallen M.J."/>
        </authorList>
    </citation>
    <scope>NUCLEOTIDE SEQUENCE</scope>
    <source>
        <strain evidence="11">Gambia11-129</strain>
    </source>
</reference>
<feature type="domain" description="HhH-GPD" evidence="10">
    <location>
        <begin position="97"/>
        <end position="243"/>
    </location>
</feature>
<dbReference type="InterPro" id="IPR003265">
    <property type="entry name" value="HhH-GPD_domain"/>
</dbReference>
<evidence type="ECO:0000256" key="2">
    <source>
        <dbReference type="ARBA" id="ARBA00012720"/>
    </source>
</evidence>
<keyword evidence="8" id="KW-0326">Glycosidase</keyword>
<keyword evidence="6 11" id="KW-0456">Lyase</keyword>
<dbReference type="AlphaFoldDB" id="A0A9D1PTB5"/>
<comment type="catalytic activity">
    <reaction evidence="9">
        <text>2'-deoxyribonucleotide-(2'-deoxyribose 5'-phosphate)-2'-deoxyribonucleotide-DNA = a 3'-end 2'-deoxyribonucleotide-(2,3-dehydro-2,3-deoxyribose 5'-phosphate)-DNA + a 5'-end 5'-phospho-2'-deoxyribonucleoside-DNA + H(+)</text>
        <dbReference type="Rhea" id="RHEA:66592"/>
        <dbReference type="Rhea" id="RHEA-COMP:13180"/>
        <dbReference type="Rhea" id="RHEA-COMP:16897"/>
        <dbReference type="Rhea" id="RHEA-COMP:17067"/>
        <dbReference type="ChEBI" id="CHEBI:15378"/>
        <dbReference type="ChEBI" id="CHEBI:136412"/>
        <dbReference type="ChEBI" id="CHEBI:157695"/>
        <dbReference type="ChEBI" id="CHEBI:167181"/>
        <dbReference type="EC" id="4.2.99.18"/>
    </reaction>
</comment>
<evidence type="ECO:0000256" key="3">
    <source>
        <dbReference type="ARBA" id="ARBA00022763"/>
    </source>
</evidence>
<dbReference type="GO" id="GO:0140078">
    <property type="term" value="F:class I DNA-(apurinic or apyrimidinic site) endonuclease activity"/>
    <property type="evidence" value="ECO:0007669"/>
    <property type="project" value="UniProtKB-EC"/>
</dbReference>
<evidence type="ECO:0000256" key="4">
    <source>
        <dbReference type="ARBA" id="ARBA00022801"/>
    </source>
</evidence>
<dbReference type="InterPro" id="IPR052054">
    <property type="entry name" value="Oxidative_DNA_repair_enzyme"/>
</dbReference>